<sequence>MLTQPNQLNTPSTQFSLRTPEKNVITTPHQIQSDIYTNTPIDSRRMIIFPSQSNYYLPGTLVPCQDVYVDTHNPIQKQPTHSMANIEENLKIITQKYQEISNQLKVENQERIDIENKFQQLQSQNKELKEELIKQKQICKQMENFSKELQQKLQNQVTIISSHSSIENQNQQNDVRQKEIEIIELKQQLDNEKQKSSNESDKLMKRFNIIFQEQKNLNQKLLQENIDLQKLLRQIDNNQKISQKSKSNLLDESQLKTIVEQFYFDNNEECLLKIPNEQQLQAIKILKLISTSQNQNQQNPIIKQKEEDKTESKLNIKQELKEKQEQLIAEIKNQMGKFIEQKNVQQKDIMNFQNESEELKRQLNQIENLILEMEQSPKHNPHKNSCVSFENNNFY</sequence>
<dbReference type="OMA" id="QICKQME"/>
<gene>
    <name evidence="2" type="ORF">PPRIM_AZ9-3.1.T1580032</name>
</gene>
<comment type="caution">
    <text evidence="2">The sequence shown here is derived from an EMBL/GenBank/DDBJ whole genome shotgun (WGS) entry which is preliminary data.</text>
</comment>
<dbReference type="AlphaFoldDB" id="A0A8S1QED1"/>
<evidence type="ECO:0000313" key="3">
    <source>
        <dbReference type="Proteomes" id="UP000688137"/>
    </source>
</evidence>
<evidence type="ECO:0000256" key="1">
    <source>
        <dbReference type="SAM" id="Coils"/>
    </source>
</evidence>
<feature type="coiled-coil region" evidence="1">
    <location>
        <begin position="83"/>
        <end position="238"/>
    </location>
</feature>
<reference evidence="2" key="1">
    <citation type="submission" date="2021-01" db="EMBL/GenBank/DDBJ databases">
        <authorList>
            <consortium name="Genoscope - CEA"/>
            <person name="William W."/>
        </authorList>
    </citation>
    <scope>NUCLEOTIDE SEQUENCE</scope>
</reference>
<dbReference type="Proteomes" id="UP000688137">
    <property type="component" value="Unassembled WGS sequence"/>
</dbReference>
<accession>A0A8S1QED1</accession>
<dbReference type="EMBL" id="CAJJDM010000163">
    <property type="protein sequence ID" value="CAD8114112.1"/>
    <property type="molecule type" value="Genomic_DNA"/>
</dbReference>
<proteinExistence type="predicted"/>
<keyword evidence="3" id="KW-1185">Reference proteome</keyword>
<protein>
    <submittedName>
        <fullName evidence="2">Uncharacterized protein</fullName>
    </submittedName>
</protein>
<evidence type="ECO:0000313" key="2">
    <source>
        <dbReference type="EMBL" id="CAD8114112.1"/>
    </source>
</evidence>
<organism evidence="2 3">
    <name type="scientific">Paramecium primaurelia</name>
    <dbReference type="NCBI Taxonomy" id="5886"/>
    <lineage>
        <taxon>Eukaryota</taxon>
        <taxon>Sar</taxon>
        <taxon>Alveolata</taxon>
        <taxon>Ciliophora</taxon>
        <taxon>Intramacronucleata</taxon>
        <taxon>Oligohymenophorea</taxon>
        <taxon>Peniculida</taxon>
        <taxon>Parameciidae</taxon>
        <taxon>Paramecium</taxon>
    </lineage>
</organism>
<name>A0A8S1QED1_PARPR</name>
<keyword evidence="1" id="KW-0175">Coiled coil</keyword>
<feature type="coiled-coil region" evidence="1">
    <location>
        <begin position="302"/>
        <end position="376"/>
    </location>
</feature>